<evidence type="ECO:0000256" key="2">
    <source>
        <dbReference type="ARBA" id="ARBA00022598"/>
    </source>
</evidence>
<dbReference type="Proteomes" id="UP000250003">
    <property type="component" value="Chromosome"/>
</dbReference>
<evidence type="ECO:0000256" key="3">
    <source>
        <dbReference type="ARBA" id="ARBA00022605"/>
    </source>
</evidence>
<feature type="domain" description="Aminoacyl-transfer RNA synthetases class-II family profile" evidence="9">
    <location>
        <begin position="103"/>
        <end position="326"/>
    </location>
</feature>
<keyword evidence="6 7" id="KW-0061">Asparagine biosynthesis</keyword>
<comment type="catalytic activity">
    <reaction evidence="7">
        <text>L-aspartate + NH4(+) + ATP = L-asparagine + AMP + diphosphate + H(+)</text>
        <dbReference type="Rhea" id="RHEA:11372"/>
        <dbReference type="ChEBI" id="CHEBI:15378"/>
        <dbReference type="ChEBI" id="CHEBI:28938"/>
        <dbReference type="ChEBI" id="CHEBI:29991"/>
        <dbReference type="ChEBI" id="CHEBI:30616"/>
        <dbReference type="ChEBI" id="CHEBI:33019"/>
        <dbReference type="ChEBI" id="CHEBI:58048"/>
        <dbReference type="ChEBI" id="CHEBI:456215"/>
        <dbReference type="EC" id="6.3.1.1"/>
    </reaction>
</comment>
<dbReference type="EMBL" id="CP030280">
    <property type="protein sequence ID" value="AWY98982.1"/>
    <property type="molecule type" value="Genomic_DNA"/>
</dbReference>
<dbReference type="GO" id="GO:0140096">
    <property type="term" value="F:catalytic activity, acting on a protein"/>
    <property type="evidence" value="ECO:0007669"/>
    <property type="project" value="UniProtKB-ARBA"/>
</dbReference>
<dbReference type="OrthoDB" id="9766088at2"/>
<dbReference type="GO" id="GO:0005829">
    <property type="term" value="C:cytosol"/>
    <property type="evidence" value="ECO:0007669"/>
    <property type="project" value="TreeGrafter"/>
</dbReference>
<gene>
    <name evidence="7" type="primary">asnA</name>
    <name evidence="10" type="ORF">DQQ01_13495</name>
</gene>
<dbReference type="EC" id="6.3.1.1" evidence="7 8"/>
<comment type="pathway">
    <text evidence="7">Amino-acid biosynthesis; L-asparagine biosynthesis; L-asparagine from L-aspartate (ammonia route): step 1/1.</text>
</comment>
<keyword evidence="2 7" id="KW-0436">Ligase</keyword>
<evidence type="ECO:0000256" key="6">
    <source>
        <dbReference type="ARBA" id="ARBA00022888"/>
    </source>
</evidence>
<dbReference type="PANTHER" id="PTHR30073">
    <property type="entry name" value="ASPARTATE--AMMONIA LIGASE"/>
    <property type="match status" value="1"/>
</dbReference>
<keyword evidence="5 7" id="KW-0067">ATP-binding</keyword>
<comment type="similarity">
    <text evidence="7">Belongs to the class-II aminoacyl-tRNA synthetase family. AsnA subfamily.</text>
</comment>
<comment type="subcellular location">
    <subcellularLocation>
        <location evidence="7">Cytoplasm</location>
    </subcellularLocation>
</comment>
<name>A0A2Z4UD80_9FIRM</name>
<evidence type="ECO:0000256" key="7">
    <source>
        <dbReference type="HAMAP-Rule" id="MF_00555"/>
    </source>
</evidence>
<evidence type="ECO:0000259" key="9">
    <source>
        <dbReference type="PROSITE" id="PS50862"/>
    </source>
</evidence>
<reference evidence="11" key="1">
    <citation type="submission" date="2018-06" db="EMBL/GenBank/DDBJ databases">
        <title>Description of Blautia argi sp. nov., a new anaerobic isolated from dog feces.</title>
        <authorList>
            <person name="Chang Y.-H."/>
            <person name="Paek J."/>
            <person name="Shin Y."/>
        </authorList>
    </citation>
    <scope>NUCLEOTIDE SEQUENCE [LARGE SCALE GENOMIC DNA]</scope>
    <source>
        <strain evidence="11">KCTC 15426</strain>
    </source>
</reference>
<dbReference type="AlphaFoldDB" id="A0A2Z4UD80"/>
<dbReference type="UniPathway" id="UPA00134">
    <property type="reaction ID" value="UER00194"/>
</dbReference>
<dbReference type="RefSeq" id="WP_111920442.1">
    <property type="nucleotide sequence ID" value="NZ_CAUWHR010000014.1"/>
</dbReference>
<dbReference type="SUPFAM" id="SSF55681">
    <property type="entry name" value="Class II aaRS and biotin synthetases"/>
    <property type="match status" value="1"/>
</dbReference>
<accession>A0A2Z4UD80</accession>
<proteinExistence type="inferred from homology"/>
<keyword evidence="4 7" id="KW-0547">Nucleotide-binding</keyword>
<organism evidence="10 11">
    <name type="scientific">Blautia argi</name>
    <dbReference type="NCBI Taxonomy" id="1912897"/>
    <lineage>
        <taxon>Bacteria</taxon>
        <taxon>Bacillati</taxon>
        <taxon>Bacillota</taxon>
        <taxon>Clostridia</taxon>
        <taxon>Lachnospirales</taxon>
        <taxon>Lachnospiraceae</taxon>
        <taxon>Blautia</taxon>
    </lineage>
</organism>
<dbReference type="PANTHER" id="PTHR30073:SF5">
    <property type="entry name" value="ASPARTATE--AMMONIA LIGASE"/>
    <property type="match status" value="1"/>
</dbReference>
<dbReference type="Gene3D" id="3.30.930.10">
    <property type="entry name" value="Bira Bifunctional Protein, Domain 2"/>
    <property type="match status" value="1"/>
</dbReference>
<dbReference type="KEGG" id="blau:DQQ01_13495"/>
<dbReference type="HAMAP" id="MF_00555">
    <property type="entry name" value="AsnA"/>
    <property type="match status" value="1"/>
</dbReference>
<dbReference type="PIRSF" id="PIRSF001555">
    <property type="entry name" value="Asp_ammon_ligase"/>
    <property type="match status" value="1"/>
</dbReference>
<dbReference type="GO" id="GO:0016740">
    <property type="term" value="F:transferase activity"/>
    <property type="evidence" value="ECO:0007669"/>
    <property type="project" value="UniProtKB-ARBA"/>
</dbReference>
<evidence type="ECO:0000256" key="8">
    <source>
        <dbReference type="NCBIfam" id="TIGR00669"/>
    </source>
</evidence>
<evidence type="ECO:0000256" key="1">
    <source>
        <dbReference type="ARBA" id="ARBA00022490"/>
    </source>
</evidence>
<keyword evidence="3 7" id="KW-0028">Amino-acid biosynthesis</keyword>
<dbReference type="InterPro" id="IPR006195">
    <property type="entry name" value="aa-tRNA-synth_II"/>
</dbReference>
<evidence type="ECO:0000256" key="5">
    <source>
        <dbReference type="ARBA" id="ARBA00022840"/>
    </source>
</evidence>
<keyword evidence="11" id="KW-1185">Reference proteome</keyword>
<protein>
    <recommendedName>
        <fullName evidence="7 8">Aspartate--ammonia ligase</fullName>
        <ecNumber evidence="7 8">6.3.1.1</ecNumber>
    </recommendedName>
    <alternativeName>
        <fullName evidence="7">Asparagine synthetase A</fullName>
    </alternativeName>
</protein>
<dbReference type="PROSITE" id="PS50862">
    <property type="entry name" value="AA_TRNA_LIGASE_II"/>
    <property type="match status" value="1"/>
</dbReference>
<dbReference type="GO" id="GO:0005524">
    <property type="term" value="F:ATP binding"/>
    <property type="evidence" value="ECO:0007669"/>
    <property type="project" value="UniProtKB-UniRule"/>
</dbReference>
<evidence type="ECO:0000313" key="11">
    <source>
        <dbReference type="Proteomes" id="UP000250003"/>
    </source>
</evidence>
<evidence type="ECO:0000313" key="10">
    <source>
        <dbReference type="EMBL" id="AWY98982.1"/>
    </source>
</evidence>
<dbReference type="InterPro" id="IPR045864">
    <property type="entry name" value="aa-tRNA-synth_II/BPL/LPL"/>
</dbReference>
<dbReference type="InterPro" id="IPR004618">
    <property type="entry name" value="AsnA"/>
</dbReference>
<dbReference type="NCBIfam" id="TIGR00669">
    <property type="entry name" value="asnA"/>
    <property type="match status" value="1"/>
</dbReference>
<sequence length="335" mass="38179">MGKVIIPENYKSCLSRYETQEAIGAIKNLMQKKLCMALKLKRVTAPLFVDPASGLNDDLNGIERPVTFDIPDAGVNAQVVHSLAKWKRMALYHYDFRVGKGLLTDMNAVRRDEELDNLHSVYVDQWDWEKIITREDRNLEYLKSTVNRIVGAICNALDEIKYQYEHLDTELCREVAFITSQELEDLYPNLTPKERENAYTKEHKTVCIMQIGDVLASGERHDGRAPDYDDWKLNCDILFWHEPLQCALEISSMGIRVDEKALDEQLTKAGCDDRRNLPFHKMLLEGKLPLTIGGGIGQSRICMLLLGKVHVGEVQASLWDEETLKACKKAGIEIL</sequence>
<dbReference type="GO" id="GO:0070981">
    <property type="term" value="P:L-asparagine biosynthetic process"/>
    <property type="evidence" value="ECO:0007669"/>
    <property type="project" value="UniProtKB-UniRule"/>
</dbReference>
<dbReference type="Pfam" id="PF03590">
    <property type="entry name" value="AsnA"/>
    <property type="match status" value="1"/>
</dbReference>
<dbReference type="GO" id="GO:0004071">
    <property type="term" value="F:aspartate-ammonia ligase activity"/>
    <property type="evidence" value="ECO:0007669"/>
    <property type="project" value="UniProtKB-UniRule"/>
</dbReference>
<evidence type="ECO:0000256" key="4">
    <source>
        <dbReference type="ARBA" id="ARBA00022741"/>
    </source>
</evidence>
<keyword evidence="1 7" id="KW-0963">Cytoplasm</keyword>